<evidence type="ECO:0000256" key="2">
    <source>
        <dbReference type="ARBA" id="ARBA00022517"/>
    </source>
</evidence>
<dbReference type="CDD" id="cd18088">
    <property type="entry name" value="Nep1-like"/>
    <property type="match status" value="1"/>
</dbReference>
<dbReference type="Gene3D" id="3.40.1280.10">
    <property type="match status" value="1"/>
</dbReference>
<dbReference type="AlphaFoldDB" id="A0A557SXL6"/>
<evidence type="ECO:0000256" key="1">
    <source>
        <dbReference type="ARBA" id="ARBA00008115"/>
    </source>
</evidence>
<organism evidence="9 10">
    <name type="scientific">Candidatus Nitrosocosmicus arcticus</name>
    <dbReference type="NCBI Taxonomy" id="2035267"/>
    <lineage>
        <taxon>Archaea</taxon>
        <taxon>Nitrososphaerota</taxon>
        <taxon>Nitrososphaeria</taxon>
        <taxon>Nitrososphaerales</taxon>
        <taxon>Nitrososphaeraceae</taxon>
        <taxon>Candidatus Nitrosocosmicus</taxon>
    </lineage>
</organism>
<dbReference type="GO" id="GO:0019843">
    <property type="term" value="F:rRNA binding"/>
    <property type="evidence" value="ECO:0007669"/>
    <property type="project" value="UniProtKB-KW"/>
</dbReference>
<gene>
    <name evidence="9" type="primary">nep</name>
    <name evidence="9" type="ORF">NARC_30056</name>
</gene>
<evidence type="ECO:0000313" key="9">
    <source>
        <dbReference type="EMBL" id="TVP41342.1"/>
    </source>
</evidence>
<comment type="similarity">
    <text evidence="1">Belongs to the class IV-like SAM-binding methyltransferase superfamily. RNA methyltransferase NEP1 family.</text>
</comment>
<keyword evidence="3" id="KW-0698">rRNA processing</keyword>
<proteinExistence type="inferred from homology"/>
<dbReference type="Pfam" id="PF03587">
    <property type="entry name" value="EMG1"/>
    <property type="match status" value="1"/>
</dbReference>
<dbReference type="PANTHER" id="PTHR12636:SF5">
    <property type="entry name" value="RIBOSOMAL RNA SMALL SUBUNIT METHYLTRANSFERASE NEP1"/>
    <property type="match status" value="1"/>
</dbReference>
<accession>A0A557SXL6</accession>
<comment type="caution">
    <text evidence="9">The sequence shown here is derived from an EMBL/GenBank/DDBJ whole genome shotgun (WGS) entry which is preliminary data.</text>
</comment>
<evidence type="ECO:0000256" key="7">
    <source>
        <dbReference type="ARBA" id="ARBA00022730"/>
    </source>
</evidence>
<keyword evidence="5 9" id="KW-0808">Transferase</keyword>
<dbReference type="InterPro" id="IPR029028">
    <property type="entry name" value="Alpha/beta_knot_MTases"/>
</dbReference>
<name>A0A557SXL6_9ARCH</name>
<evidence type="ECO:0000256" key="8">
    <source>
        <dbReference type="ARBA" id="ARBA00022884"/>
    </source>
</evidence>
<keyword evidence="10" id="KW-1185">Reference proteome</keyword>
<keyword evidence="4 9" id="KW-0489">Methyltransferase</keyword>
<keyword evidence="6" id="KW-0949">S-adenosyl-L-methionine</keyword>
<keyword evidence="7" id="KW-0699">rRNA-binding</keyword>
<dbReference type="SUPFAM" id="SSF75217">
    <property type="entry name" value="alpha/beta knot"/>
    <property type="match status" value="1"/>
</dbReference>
<dbReference type="RefSeq" id="WP_186434027.1">
    <property type="nucleotide sequence ID" value="NZ_ML675579.1"/>
</dbReference>
<evidence type="ECO:0000256" key="3">
    <source>
        <dbReference type="ARBA" id="ARBA00022552"/>
    </source>
</evidence>
<dbReference type="InterPro" id="IPR029026">
    <property type="entry name" value="tRNA_m1G_MTases_N"/>
</dbReference>
<keyword evidence="2" id="KW-0690">Ribosome biogenesis</keyword>
<dbReference type="EMBL" id="VOAH01000003">
    <property type="protein sequence ID" value="TVP41342.1"/>
    <property type="molecule type" value="Genomic_DNA"/>
</dbReference>
<protein>
    <submittedName>
        <fullName evidence="9">Ribosomal RNA small subunit methyltransferase Nep1</fullName>
        <ecNumber evidence="9">2.1.1.-</ecNumber>
    </submittedName>
</protein>
<evidence type="ECO:0000313" key="10">
    <source>
        <dbReference type="Proteomes" id="UP000315289"/>
    </source>
</evidence>
<dbReference type="InterPro" id="IPR005304">
    <property type="entry name" value="Rbsml_bgen_MeTrfase_EMG1/NEP1"/>
</dbReference>
<dbReference type="EC" id="2.1.1.-" evidence="9"/>
<evidence type="ECO:0000256" key="5">
    <source>
        <dbReference type="ARBA" id="ARBA00022679"/>
    </source>
</evidence>
<evidence type="ECO:0000256" key="4">
    <source>
        <dbReference type="ARBA" id="ARBA00022603"/>
    </source>
</evidence>
<dbReference type="GO" id="GO:0070475">
    <property type="term" value="P:rRNA base methylation"/>
    <property type="evidence" value="ECO:0007669"/>
    <property type="project" value="InterPro"/>
</dbReference>
<keyword evidence="8" id="KW-0694">RNA-binding</keyword>
<dbReference type="OrthoDB" id="7612at2157"/>
<reference evidence="9 10" key="1">
    <citation type="journal article" date="2019" name="Front. Microbiol.">
        <title>Ammonia Oxidation by the Arctic Terrestrial Thaumarchaeote Candidatus Nitrosocosmicus arcticus Is Stimulated by Increasing Temperatures.</title>
        <authorList>
            <person name="Alves R.J.E."/>
            <person name="Kerou M."/>
            <person name="Zappe A."/>
            <person name="Bittner R."/>
            <person name="Abby S.S."/>
            <person name="Schmidt H.A."/>
            <person name="Pfeifer K."/>
            <person name="Schleper C."/>
        </authorList>
    </citation>
    <scope>NUCLEOTIDE SEQUENCE [LARGE SCALE GENOMIC DNA]</scope>
    <source>
        <strain evidence="9 10">Kfb</strain>
    </source>
</reference>
<sequence length="228" mass="25902">MLNLIIADTSLETIPINVFKHPSLKKIRNSGKKPKEILLDRSLHHFAMMSTKLDEDYKRGRPDILHIALLNALATPLYQRNHLKVFIHTIDDNVIIVGNNVRLPKSYSRFEGLVLNLFRDKKIISEDGQLLLDLRPNTNFGDLLQEYVKPEIVMGFSTTGTFKRLELIGADLASYTNGCVVIGGFPKGHFSKNVDSYLDKKFSVSDMGLESQIIISRLLYEFEKNVLV</sequence>
<evidence type="ECO:0000256" key="6">
    <source>
        <dbReference type="ARBA" id="ARBA00022691"/>
    </source>
</evidence>
<dbReference type="PANTHER" id="PTHR12636">
    <property type="entry name" value="NEP1/MRA1"/>
    <property type="match status" value="1"/>
</dbReference>
<dbReference type="GO" id="GO:0070037">
    <property type="term" value="F:rRNA (pseudouridine) methyltransferase activity"/>
    <property type="evidence" value="ECO:0007669"/>
    <property type="project" value="InterPro"/>
</dbReference>
<dbReference type="Proteomes" id="UP000315289">
    <property type="component" value="Unassembled WGS sequence"/>
</dbReference>